<evidence type="ECO:0000259" key="1">
    <source>
        <dbReference type="Pfam" id="PF13672"/>
    </source>
</evidence>
<gene>
    <name evidence="2" type="ORF">CHU95_01045</name>
</gene>
<reference evidence="2 3" key="1">
    <citation type="submission" date="2017-07" db="EMBL/GenBank/DDBJ databases">
        <title>Niveispirillum cyanobacteriorum sp. nov., isolated from cyanobacterial aggregates in a eutrophic lake.</title>
        <authorList>
            <person name="Cai H."/>
        </authorList>
    </citation>
    <scope>NUCLEOTIDE SEQUENCE [LARGE SCALE GENOMIC DNA]</scope>
    <source>
        <strain evidence="3">TH1-14</strain>
    </source>
</reference>
<dbReference type="AlphaFoldDB" id="A0A255Z7T3"/>
<dbReference type="RefSeq" id="WP_094452850.1">
    <property type="nucleotide sequence ID" value="NZ_NOXU01000014.1"/>
</dbReference>
<dbReference type="EMBL" id="NOXU01000014">
    <property type="protein sequence ID" value="OYQ37482.1"/>
    <property type="molecule type" value="Genomic_DNA"/>
</dbReference>
<organism evidence="2 3">
    <name type="scientific">Niveispirillum lacus</name>
    <dbReference type="NCBI Taxonomy" id="1981099"/>
    <lineage>
        <taxon>Bacteria</taxon>
        <taxon>Pseudomonadati</taxon>
        <taxon>Pseudomonadota</taxon>
        <taxon>Alphaproteobacteria</taxon>
        <taxon>Rhodospirillales</taxon>
        <taxon>Azospirillaceae</taxon>
        <taxon>Niveispirillum</taxon>
    </lineage>
</organism>
<sequence length="251" mass="27418">MRLELNWQTCPGSLTLDNRDWCGIAVRPEATMCAVLDGSSSARGSGELAKELAQRLADWFAGAGLPVTPTMFNEQMRAWHPALRREFPFAAASLIVVVVTEPNHPVMALHAGDCIAGYRSAGEEIEWCTQPHTLANSLADVPIPQLAASPMRNRITRCFRWREFEPLEHAELLCTGHVGLVLATDGFWAGLSDADQFRMLAGEAQTGPPNQDDCSVLGIRFTDATGSAPLFRGTWENLYVVPREAMQPAVG</sequence>
<dbReference type="Gene3D" id="3.60.40.10">
    <property type="entry name" value="PPM-type phosphatase domain"/>
    <property type="match status" value="1"/>
</dbReference>
<dbReference type="OrthoDB" id="7004480at2"/>
<dbReference type="Pfam" id="PF13672">
    <property type="entry name" value="PP2C_2"/>
    <property type="match status" value="1"/>
</dbReference>
<accession>A0A255Z7T3</accession>
<dbReference type="Proteomes" id="UP000216998">
    <property type="component" value="Unassembled WGS sequence"/>
</dbReference>
<keyword evidence="3" id="KW-1185">Reference proteome</keyword>
<feature type="domain" description="PPM-type phosphatase" evidence="1">
    <location>
        <begin position="18"/>
        <end position="198"/>
    </location>
</feature>
<dbReference type="InterPro" id="IPR036457">
    <property type="entry name" value="PPM-type-like_dom_sf"/>
</dbReference>
<name>A0A255Z7T3_9PROT</name>
<protein>
    <recommendedName>
        <fullName evidence="1">PPM-type phosphatase domain-containing protein</fullName>
    </recommendedName>
</protein>
<evidence type="ECO:0000313" key="3">
    <source>
        <dbReference type="Proteomes" id="UP000216998"/>
    </source>
</evidence>
<evidence type="ECO:0000313" key="2">
    <source>
        <dbReference type="EMBL" id="OYQ37482.1"/>
    </source>
</evidence>
<dbReference type="SUPFAM" id="SSF81606">
    <property type="entry name" value="PP2C-like"/>
    <property type="match status" value="1"/>
</dbReference>
<dbReference type="InterPro" id="IPR001932">
    <property type="entry name" value="PPM-type_phosphatase-like_dom"/>
</dbReference>
<comment type="caution">
    <text evidence="2">The sequence shown here is derived from an EMBL/GenBank/DDBJ whole genome shotgun (WGS) entry which is preliminary data.</text>
</comment>
<proteinExistence type="predicted"/>